<name>A0AAN9A7F6_HALRR</name>
<evidence type="ECO:0000313" key="2">
    <source>
        <dbReference type="EMBL" id="KAK7074995.1"/>
    </source>
</evidence>
<feature type="compositionally biased region" description="Low complexity" evidence="1">
    <location>
        <begin position="121"/>
        <end position="132"/>
    </location>
</feature>
<feature type="compositionally biased region" description="Polar residues" evidence="1">
    <location>
        <begin position="68"/>
        <end position="95"/>
    </location>
</feature>
<organism evidence="2 3">
    <name type="scientific">Halocaridina rubra</name>
    <name type="common">Hawaiian red shrimp</name>
    <dbReference type="NCBI Taxonomy" id="373956"/>
    <lineage>
        <taxon>Eukaryota</taxon>
        <taxon>Metazoa</taxon>
        <taxon>Ecdysozoa</taxon>
        <taxon>Arthropoda</taxon>
        <taxon>Crustacea</taxon>
        <taxon>Multicrustacea</taxon>
        <taxon>Malacostraca</taxon>
        <taxon>Eumalacostraca</taxon>
        <taxon>Eucarida</taxon>
        <taxon>Decapoda</taxon>
        <taxon>Pleocyemata</taxon>
        <taxon>Caridea</taxon>
        <taxon>Atyoidea</taxon>
        <taxon>Atyidae</taxon>
        <taxon>Halocaridina</taxon>
    </lineage>
</organism>
<sequence>MVTCHMIDIKSQYVAGMHSGNTSIPYTSGGSGGSAASSQEDLLGAPHVGGSPRRPARALQPPRRYAANTPSREGSDLSTPPDSPYNSQHNLQVCNGRSGVRLPGGLNRGFGGSDPRLLENTTPSSSRGASPARSHDSSLASHNEVRQIPRTSRLQAPQMRSRLSAPSPVRLPLGGVSGLPQPSDIHRPKATGIPRPGSRLQAPRTRYYPKVCSLKSEIENVNIYS</sequence>
<evidence type="ECO:0000256" key="1">
    <source>
        <dbReference type="SAM" id="MobiDB-lite"/>
    </source>
</evidence>
<evidence type="ECO:0000313" key="3">
    <source>
        <dbReference type="Proteomes" id="UP001381693"/>
    </source>
</evidence>
<feature type="region of interest" description="Disordered" evidence="1">
    <location>
        <begin position="25"/>
        <end position="207"/>
    </location>
</feature>
<dbReference type="AlphaFoldDB" id="A0AAN9A7F6"/>
<gene>
    <name evidence="2" type="ORF">SK128_009191</name>
</gene>
<dbReference type="Proteomes" id="UP001381693">
    <property type="component" value="Unassembled WGS sequence"/>
</dbReference>
<dbReference type="EMBL" id="JAXCGZ010011394">
    <property type="protein sequence ID" value="KAK7074995.1"/>
    <property type="molecule type" value="Genomic_DNA"/>
</dbReference>
<feature type="compositionally biased region" description="Low complexity" evidence="1">
    <location>
        <begin position="57"/>
        <end position="67"/>
    </location>
</feature>
<comment type="caution">
    <text evidence="2">The sequence shown here is derived from an EMBL/GenBank/DDBJ whole genome shotgun (WGS) entry which is preliminary data.</text>
</comment>
<reference evidence="2 3" key="1">
    <citation type="submission" date="2023-11" db="EMBL/GenBank/DDBJ databases">
        <title>Halocaridina rubra genome assembly.</title>
        <authorList>
            <person name="Smith C."/>
        </authorList>
    </citation>
    <scope>NUCLEOTIDE SEQUENCE [LARGE SCALE GENOMIC DNA]</scope>
    <source>
        <strain evidence="2">EP-1</strain>
        <tissue evidence="2">Whole</tissue>
    </source>
</reference>
<accession>A0AAN9A7F6</accession>
<protein>
    <submittedName>
        <fullName evidence="2">Uncharacterized protein</fullName>
    </submittedName>
</protein>
<keyword evidence="3" id="KW-1185">Reference proteome</keyword>
<proteinExistence type="predicted"/>